<dbReference type="GO" id="GO:0006508">
    <property type="term" value="P:proteolysis"/>
    <property type="evidence" value="ECO:0007669"/>
    <property type="project" value="InterPro"/>
</dbReference>
<organism evidence="4 5">
    <name type="scientific">Shewanella pealeana (strain ATCC 700345 / ANG-SQ1)</name>
    <dbReference type="NCBI Taxonomy" id="398579"/>
    <lineage>
        <taxon>Bacteria</taxon>
        <taxon>Pseudomonadati</taxon>
        <taxon>Pseudomonadota</taxon>
        <taxon>Gammaproteobacteria</taxon>
        <taxon>Alteromonadales</taxon>
        <taxon>Shewanellaceae</taxon>
        <taxon>Shewanella</taxon>
    </lineage>
</organism>
<dbReference type="InterPro" id="IPR029058">
    <property type="entry name" value="AB_hydrolase_fold"/>
</dbReference>
<dbReference type="KEGG" id="spl:Spea_0990"/>
<sequence length="840" mass="94550">MSRNSLLMYALIAICYPLFFSNPAMSNSYQVPSQALQDVVEQTKNVSTRLSQDKQWLAVLTPRKHLSIDTLAQDERKLAGLRVLPDLLIPSRVKYTYLSIVLIDLTQLKSAVKPVTITLPRDMQVANISFSPDSQYLSYIGLTNHGADLFIYDLVKQQSRKLNTDRLNAILGLKYIWQNDSKGVFTNLAVESMSQTLTQTAIAPNVSETSGQKAPRRTYQDLLKNPQDEHEFSSLTTSQLSFIALNGDVTPIGEPAINISYSLSPNDKYLVVKRIAAPFSYMVKYYDFTQSVELFSRTGEKLQTLAQLESSEYRPPGSDSVRKGPRMIHWRSDKPDTLAFVKALDNGDSRIKIRYRDQLLQLSAPFTQKPTPLTKTPWRINKVQWGEKQTALITERQSDKKQMRVSLLDTSVQSDKSLSLWYQKAIRDTYNDPGNLYRQSAKLDGQSLGRVYKLDNNSLLHYGLGASPKGYQPFLKSSALTTSQKSHSIDKPVTLWQSSMQELERVKYIVKLEPLTLIISRQSADTPSHLVMLEVPSGNEQVLYKNPHKLEAYQGMSRQLVNYTRDDGLPLSGVLYLPANYSSEDGPLPVLMWAYPREYKNAEVASQVNYSPNQYNQISAKGPVAFAAKGYAIFDKVAMPIVGEGKDKPNDSFRHQLVANANAAIDTLVEMGVADRERVAIGGHSYGAFMVANLLAHSDLFAAGIARSGAYNRTLTPFGFQHEKRNFWEAPSLYQQMSPFTHADKIDEPLLLMHGEMDSNSGTYPMQSARLFKAIRGLGGQARLVTFPYESHSYKAKESIMHMLWEQEGWLDLYLKNPTLSRGSAHFEPGQPDKTQVTFH</sequence>
<keyword evidence="5" id="KW-1185">Reference proteome</keyword>
<proteinExistence type="predicted"/>
<dbReference type="Pfam" id="PF00326">
    <property type="entry name" value="Peptidase_S9"/>
    <property type="match status" value="1"/>
</dbReference>
<feature type="chain" id="PRO_5002720616" evidence="2">
    <location>
        <begin position="27"/>
        <end position="840"/>
    </location>
</feature>
<name>A8H180_SHEPA</name>
<dbReference type="PANTHER" id="PTHR42776:SF28">
    <property type="entry name" value="GLUTAMYL ENDOPEPTIDASE, CHLOROPLASTIC-RELATED"/>
    <property type="match status" value="1"/>
</dbReference>
<evidence type="ECO:0000259" key="3">
    <source>
        <dbReference type="Pfam" id="PF00326"/>
    </source>
</evidence>
<dbReference type="HOGENOM" id="CLU_017120_0_0_6"/>
<evidence type="ECO:0000256" key="1">
    <source>
        <dbReference type="ARBA" id="ARBA00022801"/>
    </source>
</evidence>
<reference evidence="4 5" key="1">
    <citation type="submission" date="2007-10" db="EMBL/GenBank/DDBJ databases">
        <title>Complete sequence of Shewanella pealeana ATCC 700345.</title>
        <authorList>
            <consortium name="US DOE Joint Genome Institute"/>
            <person name="Copeland A."/>
            <person name="Lucas S."/>
            <person name="Lapidus A."/>
            <person name="Barry K."/>
            <person name="Glavina del Rio T."/>
            <person name="Dalin E."/>
            <person name="Tice H."/>
            <person name="Pitluck S."/>
            <person name="Chertkov O."/>
            <person name="Brettin T."/>
            <person name="Bruce D."/>
            <person name="Detter J.C."/>
            <person name="Han C."/>
            <person name="Schmutz J."/>
            <person name="Larimer F."/>
            <person name="Land M."/>
            <person name="Hauser L."/>
            <person name="Kyrpides N."/>
            <person name="Kim E."/>
            <person name="Zhao J.-S.Z."/>
            <person name="Manno D."/>
            <person name="Hawari J."/>
            <person name="Richardson P."/>
        </authorList>
    </citation>
    <scope>NUCLEOTIDE SEQUENCE [LARGE SCALE GENOMIC DNA]</scope>
    <source>
        <strain evidence="5">ATCC 700345 / ANG-SQ1</strain>
    </source>
</reference>
<feature type="signal peptide" evidence="2">
    <location>
        <begin position="1"/>
        <end position="26"/>
    </location>
</feature>
<feature type="domain" description="Peptidase S9 prolyl oligopeptidase catalytic" evidence="3">
    <location>
        <begin position="662"/>
        <end position="816"/>
    </location>
</feature>
<protein>
    <submittedName>
        <fullName evidence="4">Peptidase S9 prolyl oligopeptidase active site domain protein</fullName>
    </submittedName>
</protein>
<dbReference type="STRING" id="398579.Spea_0990"/>
<dbReference type="OrthoDB" id="6388416at2"/>
<dbReference type="SUPFAM" id="SSF53474">
    <property type="entry name" value="alpha/beta-Hydrolases"/>
    <property type="match status" value="1"/>
</dbReference>
<dbReference type="Proteomes" id="UP000002608">
    <property type="component" value="Chromosome"/>
</dbReference>
<dbReference type="SUPFAM" id="SSF82171">
    <property type="entry name" value="DPP6 N-terminal domain-like"/>
    <property type="match status" value="1"/>
</dbReference>
<gene>
    <name evidence="4" type="ordered locus">Spea_0990</name>
</gene>
<keyword evidence="1" id="KW-0378">Hydrolase</keyword>
<dbReference type="PANTHER" id="PTHR42776">
    <property type="entry name" value="SERINE PEPTIDASE S9 FAMILY MEMBER"/>
    <property type="match status" value="1"/>
</dbReference>
<dbReference type="eggNOG" id="COG1506">
    <property type="taxonomic scope" value="Bacteria"/>
</dbReference>
<evidence type="ECO:0000256" key="2">
    <source>
        <dbReference type="SAM" id="SignalP"/>
    </source>
</evidence>
<dbReference type="AlphaFoldDB" id="A8H180"/>
<dbReference type="Gene3D" id="3.40.50.1820">
    <property type="entry name" value="alpha/beta hydrolase"/>
    <property type="match status" value="1"/>
</dbReference>
<dbReference type="EMBL" id="CP000851">
    <property type="protein sequence ID" value="ABV86317.1"/>
    <property type="molecule type" value="Genomic_DNA"/>
</dbReference>
<dbReference type="InterPro" id="IPR001375">
    <property type="entry name" value="Peptidase_S9_cat"/>
</dbReference>
<evidence type="ECO:0000313" key="5">
    <source>
        <dbReference type="Proteomes" id="UP000002608"/>
    </source>
</evidence>
<accession>A8H180</accession>
<dbReference type="RefSeq" id="WP_012154250.1">
    <property type="nucleotide sequence ID" value="NC_009901.1"/>
</dbReference>
<dbReference type="MEROPS" id="S09.021"/>
<dbReference type="GO" id="GO:0004252">
    <property type="term" value="F:serine-type endopeptidase activity"/>
    <property type="evidence" value="ECO:0007669"/>
    <property type="project" value="TreeGrafter"/>
</dbReference>
<evidence type="ECO:0000313" key="4">
    <source>
        <dbReference type="EMBL" id="ABV86317.1"/>
    </source>
</evidence>
<keyword evidence="2" id="KW-0732">Signal</keyword>